<comment type="similarity">
    <text evidence="1">Belongs to the glycosyltransferase 2 family.</text>
</comment>
<accession>A0A1G1XYM9</accession>
<dbReference type="GO" id="GO:0016020">
    <property type="term" value="C:membrane"/>
    <property type="evidence" value="ECO:0007669"/>
    <property type="project" value="GOC"/>
</dbReference>
<dbReference type="GO" id="GO:0004582">
    <property type="term" value="F:dolichyl-phosphate beta-D-mannosyltransferase activity"/>
    <property type="evidence" value="ECO:0007669"/>
    <property type="project" value="InterPro"/>
</dbReference>
<organism evidence="5 6">
    <name type="scientific">Candidatus Buchananbacteria bacterium RIFCSPHIGHO2_01_FULL_44_11</name>
    <dbReference type="NCBI Taxonomy" id="1797535"/>
    <lineage>
        <taxon>Bacteria</taxon>
        <taxon>Candidatus Buchananiibacteriota</taxon>
    </lineage>
</organism>
<name>A0A1G1XYM9_9BACT</name>
<evidence type="ECO:0000256" key="1">
    <source>
        <dbReference type="ARBA" id="ARBA00006739"/>
    </source>
</evidence>
<dbReference type="STRING" id="1797535.A2744_01380"/>
<keyword evidence="3" id="KW-0808">Transferase</keyword>
<keyword evidence="2" id="KW-0328">Glycosyltransferase</keyword>
<dbReference type="CDD" id="cd06442">
    <property type="entry name" value="DPM1_like"/>
    <property type="match status" value="1"/>
</dbReference>
<dbReference type="Proteomes" id="UP000178240">
    <property type="component" value="Unassembled WGS sequence"/>
</dbReference>
<evidence type="ECO:0000313" key="5">
    <source>
        <dbReference type="EMBL" id="OGY45189.1"/>
    </source>
</evidence>
<dbReference type="EMBL" id="MHIE01000025">
    <property type="protein sequence ID" value="OGY45189.1"/>
    <property type="molecule type" value="Genomic_DNA"/>
</dbReference>
<dbReference type="PANTHER" id="PTHR43398:SF1">
    <property type="entry name" value="DOLICHOL-PHOSPHATE MANNOSYLTRANSFERASE SUBUNIT 1"/>
    <property type="match status" value="1"/>
</dbReference>
<evidence type="ECO:0000256" key="2">
    <source>
        <dbReference type="ARBA" id="ARBA00022676"/>
    </source>
</evidence>
<dbReference type="InterPro" id="IPR039528">
    <property type="entry name" value="DPM1-like"/>
</dbReference>
<dbReference type="Pfam" id="PF00535">
    <property type="entry name" value="Glycos_transf_2"/>
    <property type="match status" value="1"/>
</dbReference>
<reference evidence="5 6" key="1">
    <citation type="journal article" date="2016" name="Nat. Commun.">
        <title>Thousands of microbial genomes shed light on interconnected biogeochemical processes in an aquifer system.</title>
        <authorList>
            <person name="Anantharaman K."/>
            <person name="Brown C.T."/>
            <person name="Hug L.A."/>
            <person name="Sharon I."/>
            <person name="Castelle C.J."/>
            <person name="Probst A.J."/>
            <person name="Thomas B.C."/>
            <person name="Singh A."/>
            <person name="Wilkins M.J."/>
            <person name="Karaoz U."/>
            <person name="Brodie E.L."/>
            <person name="Williams K.H."/>
            <person name="Hubbard S.S."/>
            <person name="Banfield J.F."/>
        </authorList>
    </citation>
    <scope>NUCLEOTIDE SEQUENCE [LARGE SCALE GENOMIC DNA]</scope>
</reference>
<dbReference type="Gene3D" id="3.90.550.10">
    <property type="entry name" value="Spore Coat Polysaccharide Biosynthesis Protein SpsA, Chain A"/>
    <property type="match status" value="1"/>
</dbReference>
<proteinExistence type="inferred from homology"/>
<feature type="domain" description="Glycosyltransferase 2-like" evidence="4">
    <location>
        <begin position="6"/>
        <end position="169"/>
    </location>
</feature>
<dbReference type="FunFam" id="3.90.550.10:FF:000122">
    <property type="entry name" value="Dolichol-phosphate mannosyltransferase subunit 1"/>
    <property type="match status" value="1"/>
</dbReference>
<sequence length="235" mass="26957">MAKILVIVPTYNEQDSIIPLVDKLFGLGLDLDILVVDDGADKTPELIKQKQLERPNLYLIKREKKAGRGTAVLAGLRFGLEKDYQFLIEMDADFSHQPEELPSLLAVAQPGNVVIGSRYVKGSQIKNWPWQRIIFSHFANFYANLVLGIGIHDYTNGYRVYSRAAVEKIDFDRINSIGYIVLSEIAYQLFKKGIKFTEVKILFINRQRGKSSFSFKEIKEAFTAVWKIRRQNRNI</sequence>
<dbReference type="SUPFAM" id="SSF53448">
    <property type="entry name" value="Nucleotide-diphospho-sugar transferases"/>
    <property type="match status" value="1"/>
</dbReference>
<dbReference type="GO" id="GO:0009247">
    <property type="term" value="P:glycolipid biosynthetic process"/>
    <property type="evidence" value="ECO:0007669"/>
    <property type="project" value="TreeGrafter"/>
</dbReference>
<dbReference type="AlphaFoldDB" id="A0A1G1XYM9"/>
<gene>
    <name evidence="5" type="ORF">A2744_01380</name>
</gene>
<evidence type="ECO:0000259" key="4">
    <source>
        <dbReference type="Pfam" id="PF00535"/>
    </source>
</evidence>
<dbReference type="InterPro" id="IPR029044">
    <property type="entry name" value="Nucleotide-diphossugar_trans"/>
</dbReference>
<dbReference type="PANTHER" id="PTHR43398">
    <property type="entry name" value="DOLICHOL-PHOSPHATE MANNOSYLTRANSFERASE SUBUNIT 1"/>
    <property type="match status" value="1"/>
</dbReference>
<evidence type="ECO:0000313" key="6">
    <source>
        <dbReference type="Proteomes" id="UP000178240"/>
    </source>
</evidence>
<evidence type="ECO:0000256" key="3">
    <source>
        <dbReference type="ARBA" id="ARBA00022679"/>
    </source>
</evidence>
<dbReference type="InterPro" id="IPR001173">
    <property type="entry name" value="Glyco_trans_2-like"/>
</dbReference>
<comment type="caution">
    <text evidence="5">The sequence shown here is derived from an EMBL/GenBank/DDBJ whole genome shotgun (WGS) entry which is preliminary data.</text>
</comment>
<protein>
    <recommendedName>
        <fullName evidence="4">Glycosyltransferase 2-like domain-containing protein</fullName>
    </recommendedName>
</protein>